<keyword evidence="4 6" id="KW-0464">Manganese</keyword>
<protein>
    <recommendedName>
        <fullName evidence="2 6">Adenine deaminase</fullName>
        <shortName evidence="6">Adenase</shortName>
        <shortName evidence="6">Adenine aminase</shortName>
        <ecNumber evidence="2 6">3.5.4.2</ecNumber>
    </recommendedName>
</protein>
<feature type="domain" description="Amidohydrolase-related" evidence="7">
    <location>
        <begin position="80"/>
        <end position="366"/>
    </location>
</feature>
<dbReference type="NCBIfam" id="TIGR01178">
    <property type="entry name" value="ade"/>
    <property type="match status" value="1"/>
</dbReference>
<dbReference type="PANTHER" id="PTHR11113:SF2">
    <property type="entry name" value="ADENINE DEAMINASE"/>
    <property type="match status" value="1"/>
</dbReference>
<evidence type="ECO:0000259" key="7">
    <source>
        <dbReference type="Pfam" id="PF01979"/>
    </source>
</evidence>
<dbReference type="InterPro" id="IPR011059">
    <property type="entry name" value="Metal-dep_hydrolase_composite"/>
</dbReference>
<evidence type="ECO:0000259" key="8">
    <source>
        <dbReference type="Pfam" id="PF13382"/>
    </source>
</evidence>
<gene>
    <name evidence="6 9" type="primary">ade</name>
    <name evidence="9" type="ORF">HZ995_05530</name>
</gene>
<name>A0A975I9J7_9RHOB</name>
<dbReference type="GO" id="GO:0000034">
    <property type="term" value="F:adenine deaminase activity"/>
    <property type="evidence" value="ECO:0007669"/>
    <property type="project" value="UniProtKB-UniRule"/>
</dbReference>
<dbReference type="CDD" id="cd01295">
    <property type="entry name" value="AdeC"/>
    <property type="match status" value="1"/>
</dbReference>
<dbReference type="Gene3D" id="2.30.40.10">
    <property type="entry name" value="Urease, subunit C, domain 1"/>
    <property type="match status" value="1"/>
</dbReference>
<dbReference type="AlphaFoldDB" id="A0A975I9J7"/>
<dbReference type="Pfam" id="PF01979">
    <property type="entry name" value="Amidohydro_1"/>
    <property type="match status" value="1"/>
</dbReference>
<organism evidence="9 10">
    <name type="scientific">Cognatishimia activa</name>
    <dbReference type="NCBI Taxonomy" id="1715691"/>
    <lineage>
        <taxon>Bacteria</taxon>
        <taxon>Pseudomonadati</taxon>
        <taxon>Pseudomonadota</taxon>
        <taxon>Alphaproteobacteria</taxon>
        <taxon>Rhodobacterales</taxon>
        <taxon>Paracoccaceae</taxon>
        <taxon>Cognatishimia</taxon>
    </lineage>
</organism>
<evidence type="ECO:0000256" key="2">
    <source>
        <dbReference type="ARBA" id="ARBA00012782"/>
    </source>
</evidence>
<evidence type="ECO:0000256" key="5">
    <source>
        <dbReference type="ARBA" id="ARBA00047720"/>
    </source>
</evidence>
<dbReference type="EMBL" id="CP060010">
    <property type="protein sequence ID" value="QTN36971.1"/>
    <property type="molecule type" value="Genomic_DNA"/>
</dbReference>
<sequence>MEQQKLKTWAESAPRLINTAAGRTPADLVIKSGRWVNVHTCEILADHDIAIVEGRIAYVGPDASHCIGEDTEIIEAEGRYMIPGLCDGHMHIESGMLTPAEFARAVIPHGTTTMFTDPHEIANVLGLEGVRMMHDEAMMQPVNIFTQMPSCAPSAPGLETTGYEITPEDVTEAMSWPGIIGLGEMMNFPGVINADPKMLAEMAATQAAGKTIGGHYASPDLGPNFHAYAAGGPADDHEGTCEADAIMRVRQGMRSMMRLGSAWYDVETQITAVTERGLDPRNFILCTDDCHSGTLVNDGHMNRVVRHAIDCGCDPVVALQMATINTATHFGLERELGSITPGRRADVILTSDLKTLPIEHVIAGGVTIAKDGEGLADCPHLNWPDHARQTVHLGKTRVAEDFHIKAPEGANAVTANVIGVVENQAPTKALKAELAVEDGLVQMDVEKDVCQIALVERHQALGTTVNGFVSGFGYEGRMAMASTVAHDSHHMIVVGTSHEDMALAANRLGDVGGGVTVFKDGKEIALVELPIAGLMSDEPAKTVSAKAQNMVDAMEACGCTLNNAYMQHSLLALVVIPEIRISDLGLVDVTKFEMTDVIEAVQ</sequence>
<dbReference type="Proteomes" id="UP000665026">
    <property type="component" value="Chromosome"/>
</dbReference>
<comment type="catalytic activity">
    <reaction evidence="5 6">
        <text>adenine + H2O + H(+) = hypoxanthine + NH4(+)</text>
        <dbReference type="Rhea" id="RHEA:23688"/>
        <dbReference type="ChEBI" id="CHEBI:15377"/>
        <dbReference type="ChEBI" id="CHEBI:15378"/>
        <dbReference type="ChEBI" id="CHEBI:16708"/>
        <dbReference type="ChEBI" id="CHEBI:17368"/>
        <dbReference type="ChEBI" id="CHEBI:28938"/>
        <dbReference type="EC" id="3.5.4.2"/>
    </reaction>
</comment>
<dbReference type="HAMAP" id="MF_01518">
    <property type="entry name" value="Adenine_deamin"/>
    <property type="match status" value="1"/>
</dbReference>
<dbReference type="SUPFAM" id="SSF51556">
    <property type="entry name" value="Metallo-dependent hydrolases"/>
    <property type="match status" value="1"/>
</dbReference>
<dbReference type="KEGG" id="cact:HZ995_05530"/>
<dbReference type="GO" id="GO:0006146">
    <property type="term" value="P:adenine catabolic process"/>
    <property type="evidence" value="ECO:0007669"/>
    <property type="project" value="InterPro"/>
</dbReference>
<dbReference type="RefSeq" id="WP_209357667.1">
    <property type="nucleotide sequence ID" value="NZ_CP060010.1"/>
</dbReference>
<dbReference type="InterPro" id="IPR006679">
    <property type="entry name" value="Adenine_deam"/>
</dbReference>
<evidence type="ECO:0000256" key="1">
    <source>
        <dbReference type="ARBA" id="ARBA00006773"/>
    </source>
</evidence>
<dbReference type="InterPro" id="IPR026912">
    <property type="entry name" value="Adenine_deam_C"/>
</dbReference>
<evidence type="ECO:0000313" key="10">
    <source>
        <dbReference type="Proteomes" id="UP000665026"/>
    </source>
</evidence>
<feature type="domain" description="Adenine deaminase C-terminal" evidence="8">
    <location>
        <begin position="425"/>
        <end position="593"/>
    </location>
</feature>
<accession>A0A975I9J7</accession>
<dbReference type="PANTHER" id="PTHR11113">
    <property type="entry name" value="N-ACETYLGLUCOSAMINE-6-PHOSPHATE DEACETYLASE"/>
    <property type="match status" value="1"/>
</dbReference>
<comment type="similarity">
    <text evidence="1 6">Belongs to the metallo-dependent hydrolases superfamily. Adenine deaminase family.</text>
</comment>
<keyword evidence="3 6" id="KW-0378">Hydrolase</keyword>
<reference evidence="9" key="1">
    <citation type="submission" date="2020-07" db="EMBL/GenBank/DDBJ databases">
        <title>Genome sequences of bacteria associated with the marine, planktonic diatom Thalassiosira profunda strain ECT2AJA-044.</title>
        <authorList>
            <person name="Gargas C.B."/>
            <person name="Roberts W.R."/>
            <person name="Alverson A.J."/>
        </authorList>
    </citation>
    <scope>NUCLEOTIDE SEQUENCE</scope>
    <source>
        <strain evidence="9">ECT2AJA-044</strain>
    </source>
</reference>
<evidence type="ECO:0000256" key="4">
    <source>
        <dbReference type="ARBA" id="ARBA00023211"/>
    </source>
</evidence>
<evidence type="ECO:0000256" key="6">
    <source>
        <dbReference type="HAMAP-Rule" id="MF_01518"/>
    </source>
</evidence>
<evidence type="ECO:0000313" key="9">
    <source>
        <dbReference type="EMBL" id="QTN36971.1"/>
    </source>
</evidence>
<dbReference type="InterPro" id="IPR006680">
    <property type="entry name" value="Amidohydro-rel"/>
</dbReference>
<dbReference type="SUPFAM" id="SSF51338">
    <property type="entry name" value="Composite domain of metallo-dependent hydrolases"/>
    <property type="match status" value="1"/>
</dbReference>
<evidence type="ECO:0000256" key="3">
    <source>
        <dbReference type="ARBA" id="ARBA00022801"/>
    </source>
</evidence>
<proteinExistence type="inferred from homology"/>
<comment type="cofactor">
    <cofactor evidence="6">
        <name>Mn(2+)</name>
        <dbReference type="ChEBI" id="CHEBI:29035"/>
    </cofactor>
</comment>
<dbReference type="Gene3D" id="3.20.20.140">
    <property type="entry name" value="Metal-dependent hydrolases"/>
    <property type="match status" value="1"/>
</dbReference>
<dbReference type="EC" id="3.5.4.2" evidence="2 6"/>
<dbReference type="Pfam" id="PF13382">
    <property type="entry name" value="Adenine_deam_C"/>
    <property type="match status" value="1"/>
</dbReference>
<dbReference type="InterPro" id="IPR032466">
    <property type="entry name" value="Metal_Hydrolase"/>
</dbReference>